<sequence length="598" mass="67900">MLLRLSFVISIIPFATRCFVLAIENATTATAVTLRTRLGTITGTTMTTINDGRAIYAFRGLPYAEPPTGRQRFKPPQAVKPWDDRVLDATQEGPACPQAIGINMSEDCLVLNVYTRQLNPDGAVKRLSPVVVFIHPGGMYQKSSQSFIFGPGYLLERDLVLVTVNYRLATLGLASTNEARFPGNLSFKDVVCALEWVRDQIVPFAGDPGSVTVTGQSAGSRIITMLMVSPMARGLFHRAIAMSGSLITPISPRAGQRELVLKQARLLQCPTSRRSDDDRMYRCLMRRPAELYGSTVQSFVEWQGNPTTIWYPTIEPSDTPLEQRFILEEPKASMLKGDIHNVPLVIGITLNEFKFKAFPGSSESLLKNDSMFKVLAKNWYELAPIAFQYERGTARSRWISDKLLDYYFKNQTISYRNADALGQVCFTTDVSKIDIFWSDFLFPSLQLYVDAIMHFPVYRTANLIARNSAAPVYYYVFTYQGPYSIYRWPDTKKPKGGVAHGDDLQYLFTTTNCIYYANAEFPAYNRTDPAYLYVRRLTSMWESFAKGGDPLPKDVFGNITWERYEEGNKYYIEFSEDVTLKRDFHRETMIFWDSLFPI</sequence>
<dbReference type="Gene3D" id="3.40.50.1820">
    <property type="entry name" value="alpha/beta hydrolase"/>
    <property type="match status" value="1"/>
</dbReference>
<dbReference type="PANTHER" id="PTHR11559">
    <property type="entry name" value="CARBOXYLESTERASE"/>
    <property type="match status" value="1"/>
</dbReference>
<dbReference type="Proteomes" id="UP001627154">
    <property type="component" value="Unassembled WGS sequence"/>
</dbReference>
<evidence type="ECO:0000256" key="2">
    <source>
        <dbReference type="SAM" id="SignalP"/>
    </source>
</evidence>
<proteinExistence type="predicted"/>
<protein>
    <recommendedName>
        <fullName evidence="3">Carboxylesterase type B domain-containing protein</fullName>
    </recommendedName>
</protein>
<keyword evidence="5" id="KW-1185">Reference proteome</keyword>
<dbReference type="Pfam" id="PF00135">
    <property type="entry name" value="COesterase"/>
    <property type="match status" value="1"/>
</dbReference>
<comment type="caution">
    <text evidence="4">The sequence shown here is derived from an EMBL/GenBank/DDBJ whole genome shotgun (WGS) entry which is preliminary data.</text>
</comment>
<evidence type="ECO:0000259" key="3">
    <source>
        <dbReference type="Pfam" id="PF00135"/>
    </source>
</evidence>
<name>A0ABD2VYV2_9HYME</name>
<gene>
    <name evidence="4" type="ORF">TKK_018670</name>
</gene>
<dbReference type="EMBL" id="JBJJXI010000153">
    <property type="protein sequence ID" value="KAL3385602.1"/>
    <property type="molecule type" value="Genomic_DNA"/>
</dbReference>
<feature type="domain" description="Carboxylesterase type B" evidence="3">
    <location>
        <begin position="33"/>
        <end position="592"/>
    </location>
</feature>
<evidence type="ECO:0000313" key="4">
    <source>
        <dbReference type="EMBL" id="KAL3385602.1"/>
    </source>
</evidence>
<feature type="chain" id="PRO_5044773313" description="Carboxylesterase type B domain-containing protein" evidence="2">
    <location>
        <begin position="19"/>
        <end position="598"/>
    </location>
</feature>
<dbReference type="InterPro" id="IPR002018">
    <property type="entry name" value="CarbesteraseB"/>
</dbReference>
<keyword evidence="1" id="KW-0325">Glycoprotein</keyword>
<reference evidence="4 5" key="1">
    <citation type="journal article" date="2024" name="bioRxiv">
        <title>A reference genome for Trichogramma kaykai: A tiny desert-dwelling parasitoid wasp with competing sex-ratio distorters.</title>
        <authorList>
            <person name="Culotta J."/>
            <person name="Lindsey A.R."/>
        </authorList>
    </citation>
    <scope>NUCLEOTIDE SEQUENCE [LARGE SCALE GENOMIC DNA]</scope>
    <source>
        <strain evidence="4 5">KSX58</strain>
    </source>
</reference>
<dbReference type="AlphaFoldDB" id="A0ABD2VYV2"/>
<dbReference type="SUPFAM" id="SSF53474">
    <property type="entry name" value="alpha/beta-Hydrolases"/>
    <property type="match status" value="1"/>
</dbReference>
<keyword evidence="2" id="KW-0732">Signal</keyword>
<accession>A0ABD2VYV2</accession>
<evidence type="ECO:0000256" key="1">
    <source>
        <dbReference type="ARBA" id="ARBA00023180"/>
    </source>
</evidence>
<evidence type="ECO:0000313" key="5">
    <source>
        <dbReference type="Proteomes" id="UP001627154"/>
    </source>
</evidence>
<feature type="signal peptide" evidence="2">
    <location>
        <begin position="1"/>
        <end position="18"/>
    </location>
</feature>
<dbReference type="InterPro" id="IPR029058">
    <property type="entry name" value="AB_hydrolase_fold"/>
</dbReference>
<dbReference type="InterPro" id="IPR050309">
    <property type="entry name" value="Type-B_Carboxylest/Lipase"/>
</dbReference>
<organism evidence="4 5">
    <name type="scientific">Trichogramma kaykai</name>
    <dbReference type="NCBI Taxonomy" id="54128"/>
    <lineage>
        <taxon>Eukaryota</taxon>
        <taxon>Metazoa</taxon>
        <taxon>Ecdysozoa</taxon>
        <taxon>Arthropoda</taxon>
        <taxon>Hexapoda</taxon>
        <taxon>Insecta</taxon>
        <taxon>Pterygota</taxon>
        <taxon>Neoptera</taxon>
        <taxon>Endopterygota</taxon>
        <taxon>Hymenoptera</taxon>
        <taxon>Apocrita</taxon>
        <taxon>Proctotrupomorpha</taxon>
        <taxon>Chalcidoidea</taxon>
        <taxon>Trichogrammatidae</taxon>
        <taxon>Trichogramma</taxon>
    </lineage>
</organism>